<dbReference type="SUPFAM" id="SSF52922">
    <property type="entry name" value="TK C-terminal domain-like"/>
    <property type="match status" value="1"/>
</dbReference>
<dbReference type="Gene3D" id="3.40.50.920">
    <property type="match status" value="1"/>
</dbReference>
<dbReference type="InterPro" id="IPR033248">
    <property type="entry name" value="Transketolase_C"/>
</dbReference>
<dbReference type="FunFam" id="3.40.50.920:FF:000001">
    <property type="entry name" value="Pyruvate dehydrogenase E1 beta subunit"/>
    <property type="match status" value="1"/>
</dbReference>
<evidence type="ECO:0000256" key="5">
    <source>
        <dbReference type="ARBA" id="ARBA00012277"/>
    </source>
</evidence>
<proteinExistence type="inferred from homology"/>
<dbReference type="UniPathway" id="UPA00537">
    <property type="reaction ID" value="UER00594"/>
</dbReference>
<evidence type="ECO:0000259" key="9">
    <source>
        <dbReference type="PROSITE" id="PS51733"/>
    </source>
</evidence>
<dbReference type="STRING" id="61424.A0A2T9YX16"/>
<protein>
    <recommendedName>
        <fullName evidence="6">Putative lipoate-protein ligase A</fullName>
        <ecNumber evidence="5">1.2.4.4</ecNumber>
    </recommendedName>
</protein>
<evidence type="ECO:0000313" key="11">
    <source>
        <dbReference type="Proteomes" id="UP000245699"/>
    </source>
</evidence>
<evidence type="ECO:0000256" key="2">
    <source>
        <dbReference type="ARBA" id="ARBA00003253"/>
    </source>
</evidence>
<dbReference type="Gene3D" id="3.30.930.10">
    <property type="entry name" value="Bira Bifunctional Protein, Domain 2"/>
    <property type="match status" value="1"/>
</dbReference>
<dbReference type="Gene3D" id="3.40.50.970">
    <property type="match status" value="1"/>
</dbReference>
<dbReference type="NCBIfam" id="TIGR00545">
    <property type="entry name" value="lipoyltrans"/>
    <property type="match status" value="1"/>
</dbReference>
<dbReference type="GO" id="GO:0006091">
    <property type="term" value="P:generation of precursor metabolites and energy"/>
    <property type="evidence" value="ECO:0007669"/>
    <property type="project" value="UniProtKB-ARBA"/>
</dbReference>
<dbReference type="CDD" id="cd07036">
    <property type="entry name" value="TPP_PYR_E1-PDHc-beta_like"/>
    <property type="match status" value="1"/>
</dbReference>
<comment type="function">
    <text evidence="2">Catalyzes both the ATP-dependent activation of exogenously supplied lipoate to lipoyl-AMP and the transfer of the activated lipoyl onto the lipoyl domains of lipoate-dependent enzymes.</text>
</comment>
<evidence type="ECO:0000256" key="4">
    <source>
        <dbReference type="ARBA" id="ARBA00008242"/>
    </source>
</evidence>
<dbReference type="OrthoDB" id="878at2759"/>
<organism evidence="10 11">
    <name type="scientific">Furculomyces boomerangus</name>
    <dbReference type="NCBI Taxonomy" id="61424"/>
    <lineage>
        <taxon>Eukaryota</taxon>
        <taxon>Fungi</taxon>
        <taxon>Fungi incertae sedis</taxon>
        <taxon>Zoopagomycota</taxon>
        <taxon>Kickxellomycotina</taxon>
        <taxon>Harpellomycetes</taxon>
        <taxon>Harpellales</taxon>
        <taxon>Harpellaceae</taxon>
        <taxon>Furculomyces</taxon>
    </lineage>
</organism>
<dbReference type="InterPro" id="IPR029061">
    <property type="entry name" value="THDP-binding"/>
</dbReference>
<dbReference type="Pfam" id="PF02779">
    <property type="entry name" value="Transket_pyr"/>
    <property type="match status" value="1"/>
</dbReference>
<dbReference type="SUPFAM" id="SSF55681">
    <property type="entry name" value="Class II aaRS and biotin synthetases"/>
    <property type="match status" value="1"/>
</dbReference>
<dbReference type="GO" id="GO:0009083">
    <property type="term" value="P:branched-chain amino acid catabolic process"/>
    <property type="evidence" value="ECO:0007669"/>
    <property type="project" value="TreeGrafter"/>
</dbReference>
<comment type="catalytic activity">
    <reaction evidence="8">
        <text>N(6)-[(R)-lipoyl]-L-lysyl-[protein] + 3-methyl-2-oxobutanoate + H(+) = N(6)-[(R)-S(8)-2-methylpropanoyldihydrolipoyl]-L-lysyl-[protein] + CO2</text>
        <dbReference type="Rhea" id="RHEA:13457"/>
        <dbReference type="Rhea" id="RHEA-COMP:10474"/>
        <dbReference type="Rhea" id="RHEA-COMP:10497"/>
        <dbReference type="ChEBI" id="CHEBI:11851"/>
        <dbReference type="ChEBI" id="CHEBI:15378"/>
        <dbReference type="ChEBI" id="CHEBI:16526"/>
        <dbReference type="ChEBI" id="CHEBI:83099"/>
        <dbReference type="ChEBI" id="CHEBI:83142"/>
        <dbReference type="EC" id="1.2.4.4"/>
    </reaction>
    <physiologicalReaction direction="left-to-right" evidence="8">
        <dbReference type="Rhea" id="RHEA:13458"/>
    </physiologicalReaction>
</comment>
<name>A0A2T9YX16_9FUNG</name>
<evidence type="ECO:0000256" key="1">
    <source>
        <dbReference type="ARBA" id="ARBA00001964"/>
    </source>
</evidence>
<evidence type="ECO:0000256" key="6">
    <source>
        <dbReference type="ARBA" id="ARBA00015925"/>
    </source>
</evidence>
<dbReference type="GO" id="GO:0003863">
    <property type="term" value="F:branched-chain 2-oxo acid dehydrogenase activity"/>
    <property type="evidence" value="ECO:0007669"/>
    <property type="project" value="UniProtKB-EC"/>
</dbReference>
<accession>A0A2T9YX16</accession>
<dbReference type="InterPro" id="IPR045864">
    <property type="entry name" value="aa-tRNA-synth_II/BPL/LPL"/>
</dbReference>
<dbReference type="PROSITE" id="PS51733">
    <property type="entry name" value="BPL_LPL_CATALYTIC"/>
    <property type="match status" value="1"/>
</dbReference>
<dbReference type="PANTHER" id="PTHR42980:SF1">
    <property type="entry name" value="2-OXOISOVALERATE DEHYDROGENASE SUBUNIT BETA, MITOCHONDRIAL"/>
    <property type="match status" value="1"/>
</dbReference>
<dbReference type="InterPro" id="IPR009014">
    <property type="entry name" value="Transketo_C/PFOR_II"/>
</dbReference>
<evidence type="ECO:0000313" key="10">
    <source>
        <dbReference type="EMBL" id="PVU96869.1"/>
    </source>
</evidence>
<comment type="pathway">
    <text evidence="3">Protein modification; protein lipoylation via exogenous pathway; protein N(6)-(lipoyl)lysine from lipoate: step 2/2.</text>
</comment>
<comment type="caution">
    <text evidence="10">The sequence shown here is derived from an EMBL/GenBank/DDBJ whole genome shotgun (WGS) entry which is preliminary data.</text>
</comment>
<dbReference type="InterPro" id="IPR004143">
    <property type="entry name" value="BPL_LPL_catalytic"/>
</dbReference>
<dbReference type="CDD" id="cd16443">
    <property type="entry name" value="LplA"/>
    <property type="match status" value="1"/>
</dbReference>
<gene>
    <name evidence="10" type="ORF">BB559_002241</name>
</gene>
<dbReference type="EC" id="1.2.4.4" evidence="5"/>
<dbReference type="Pfam" id="PF21948">
    <property type="entry name" value="LplA-B_cat"/>
    <property type="match status" value="1"/>
</dbReference>
<sequence length="685" mass="75888">VLRNSDPNSYILYLWRNRPCVVIGRNQNPWKECNLSFLRDRDVWPVRRISGGGTVYHDLGNTNYSVFMPRNEFSREMSAKLVSKSLNSLGIPSIVNSRHDITVDSYKISGSAFKIIGKKAFHHGTMLIDTNFDRLHGCLNSNMTITEAKGVDSVRSKVTNLRNYNLQVNHNLFCDAVSSEFENQFGSYKNILNFSDSSVLKLSGIADLPNNVEYYSSWDWIFGQTPEFSFEANGTLETAQVKIKLSISKGVIKSVELWSNDISLGSENPSTLNSSLEKALIGASLRREDIESLAKRTEFDSKAPNLANGFKKYSTIFDTSAAPINGMDVGVAHTNLLLKSIASVRNNSELKQLGVSEGPTKKMNMCQSINNAIRTSMATDDKAVVFGEDVAFGGVFRCTVNLAEDFGRERVFNTPLTEQGIAGFGIGVAAAGHTAIAEIQFADYIFPAFDQIVNEAAKYRYRSGGEFDVGGLTIRTPCSAIGHGALYHSQSPEAYFSHTPGLKIVVPRSPIQAKGLLLASIRDKNPVLFFEPKILYRSTVEQVPEEDYMLPLSKAEIVKPGNDITILGYGSQIYVLENAIQLIERDMPGVTCELIDLRTILPWDVETVVESVNKTGKLVISHEAPITSGFGAEIVAEISKRCFTKLESPINRICGADTPFPLIFERFYVPDIVRCYEGIKETLQY</sequence>
<comment type="similarity">
    <text evidence="4">Belongs to the LplA family.</text>
</comment>
<keyword evidence="11" id="KW-1185">Reference proteome</keyword>
<dbReference type="EMBL" id="MBFT01000129">
    <property type="protein sequence ID" value="PVU96869.1"/>
    <property type="molecule type" value="Genomic_DNA"/>
</dbReference>
<dbReference type="InterPro" id="IPR005475">
    <property type="entry name" value="Transketolase-like_Pyr-bd"/>
</dbReference>
<dbReference type="SMART" id="SM00861">
    <property type="entry name" value="Transket_pyr"/>
    <property type="match status" value="1"/>
</dbReference>
<keyword evidence="7" id="KW-0560">Oxidoreductase</keyword>
<dbReference type="SUPFAM" id="SSF52518">
    <property type="entry name" value="Thiamin diphosphate-binding fold (THDP-binding)"/>
    <property type="match status" value="1"/>
</dbReference>
<evidence type="ECO:0000256" key="3">
    <source>
        <dbReference type="ARBA" id="ARBA00005085"/>
    </source>
</evidence>
<feature type="non-terminal residue" evidence="10">
    <location>
        <position position="1"/>
    </location>
</feature>
<dbReference type="Gene3D" id="3.30.390.50">
    <property type="entry name" value="CO dehydrogenase flavoprotein, C-terminal domain"/>
    <property type="match status" value="1"/>
</dbReference>
<dbReference type="FunFam" id="3.40.50.970:FF:000001">
    <property type="entry name" value="Pyruvate dehydrogenase E1 beta subunit"/>
    <property type="match status" value="1"/>
</dbReference>
<dbReference type="PANTHER" id="PTHR42980">
    <property type="entry name" value="2-OXOISOVALERATE DEHYDROGENASE SUBUNIT BETA-RELATED"/>
    <property type="match status" value="1"/>
</dbReference>
<comment type="cofactor">
    <cofactor evidence="1">
        <name>thiamine diphosphate</name>
        <dbReference type="ChEBI" id="CHEBI:58937"/>
    </cofactor>
</comment>
<dbReference type="Pfam" id="PF02780">
    <property type="entry name" value="Transketolase_C"/>
    <property type="match status" value="1"/>
</dbReference>
<feature type="domain" description="BPL/LPL catalytic" evidence="9">
    <location>
        <begin position="6"/>
        <end position="185"/>
    </location>
</feature>
<evidence type="ECO:0000256" key="8">
    <source>
        <dbReference type="ARBA" id="ARBA00051764"/>
    </source>
</evidence>
<dbReference type="InterPro" id="IPR004562">
    <property type="entry name" value="LipoylTrfase_LipoateP_Ligase"/>
</dbReference>
<dbReference type="GO" id="GO:0009249">
    <property type="term" value="P:protein lipoylation"/>
    <property type="evidence" value="ECO:0007669"/>
    <property type="project" value="InterPro"/>
</dbReference>
<reference evidence="10 11" key="1">
    <citation type="journal article" date="2018" name="MBio">
        <title>Comparative Genomics Reveals the Core Gene Toolbox for the Fungus-Insect Symbiosis.</title>
        <authorList>
            <person name="Wang Y."/>
            <person name="Stata M."/>
            <person name="Wang W."/>
            <person name="Stajich J.E."/>
            <person name="White M.M."/>
            <person name="Moncalvo J.M."/>
        </authorList>
    </citation>
    <scope>NUCLEOTIDE SEQUENCE [LARGE SCALE GENOMIC DNA]</scope>
    <source>
        <strain evidence="10 11">AUS-77-4</strain>
    </source>
</reference>
<dbReference type="GO" id="GO:0007584">
    <property type="term" value="P:response to nutrient"/>
    <property type="evidence" value="ECO:0007669"/>
    <property type="project" value="TreeGrafter"/>
</dbReference>
<dbReference type="AlphaFoldDB" id="A0A2T9YX16"/>
<evidence type="ECO:0000256" key="7">
    <source>
        <dbReference type="ARBA" id="ARBA00023002"/>
    </source>
</evidence>
<dbReference type="Proteomes" id="UP000245699">
    <property type="component" value="Unassembled WGS sequence"/>
</dbReference>